<protein>
    <submittedName>
        <fullName evidence="2">Uncharacterized protein</fullName>
    </submittedName>
</protein>
<keyword evidence="1" id="KW-0732">Signal</keyword>
<proteinExistence type="predicted"/>
<geneLocation type="plasmid" evidence="3">
    <name>psmr5</name>
</geneLocation>
<dbReference type="GeneID" id="77258071"/>
<dbReference type="EMBL" id="CP020932">
    <property type="protein sequence ID" value="ARM86189.1"/>
    <property type="molecule type" value="Genomic_DNA"/>
</dbReference>
<keyword evidence="2" id="KW-0614">Plasmid</keyword>
<dbReference type="Proteomes" id="UP000193100">
    <property type="component" value="Plasmid pSMR5"/>
</dbReference>
<feature type="chain" id="PRO_5010879750" evidence="1">
    <location>
        <begin position="22"/>
        <end position="124"/>
    </location>
</feature>
<accession>A0A1W6KFT6</accession>
<gene>
    <name evidence="2" type="ORF">MARSALSMR5_04169</name>
</gene>
<sequence length="124" mass="13707">MKRIRIATASICAALSMHTHAFGPEPDVSVAPDAFNRADYSVKIVSESEADETWFVTGACQSVIQEPDEIVRFIPDGQFSTPDKTIAILTGYNAENTADRKVCMRQTSAFSHTMKKKLTLPARR</sequence>
<evidence type="ECO:0000313" key="2">
    <source>
        <dbReference type="EMBL" id="ARM86189.1"/>
    </source>
</evidence>
<organism evidence="2 3">
    <name type="scientific">Marinobacter salarius</name>
    <dbReference type="NCBI Taxonomy" id="1420917"/>
    <lineage>
        <taxon>Bacteria</taxon>
        <taxon>Pseudomonadati</taxon>
        <taxon>Pseudomonadota</taxon>
        <taxon>Gammaproteobacteria</taxon>
        <taxon>Pseudomonadales</taxon>
        <taxon>Marinobacteraceae</taxon>
        <taxon>Marinobacter</taxon>
    </lineage>
</organism>
<dbReference type="RefSeq" id="WP_085682152.1">
    <property type="nucleotide sequence ID" value="NZ_CP020932.1"/>
</dbReference>
<reference evidence="2 3" key="1">
    <citation type="submission" date="2017-04" db="EMBL/GenBank/DDBJ databases">
        <title>Genome Sequence of Marinobacter salarius strain SMR5 Isolated from a culture of the Diatom Skeletonema marinoi.</title>
        <authorList>
            <person name="Topel M."/>
            <person name="Pinder M.I.M."/>
            <person name="Johansson O.N."/>
            <person name="Kourtchenko O."/>
            <person name="Godhe A."/>
            <person name="Clarke A.K."/>
        </authorList>
    </citation>
    <scope>NUCLEOTIDE SEQUENCE [LARGE SCALE GENOMIC DNA]</scope>
    <source>
        <strain evidence="2 3">SMR5</strain>
        <plasmid evidence="3">Plasmid psmr5</plasmid>
    </source>
</reference>
<evidence type="ECO:0000256" key="1">
    <source>
        <dbReference type="SAM" id="SignalP"/>
    </source>
</evidence>
<name>A0A1W6KFT6_9GAMM</name>
<evidence type="ECO:0000313" key="3">
    <source>
        <dbReference type="Proteomes" id="UP000193100"/>
    </source>
</evidence>
<dbReference type="AlphaFoldDB" id="A0A1W6KFT6"/>
<feature type="signal peptide" evidence="1">
    <location>
        <begin position="1"/>
        <end position="21"/>
    </location>
</feature>